<comment type="caution">
    <text evidence="1">The sequence shown here is derived from an EMBL/GenBank/DDBJ whole genome shotgun (WGS) entry which is preliminary data.</text>
</comment>
<dbReference type="OrthoDB" id="9799840at2"/>
<reference evidence="1 2" key="1">
    <citation type="submission" date="2018-11" db="EMBL/GenBank/DDBJ databases">
        <title>Trebonia kvetii gen.nov., sp.nov., a novel acidophilic actinobacterium, and proposal of the new actinobacterial family Treboniaceae fam. nov.</title>
        <authorList>
            <person name="Rapoport D."/>
            <person name="Sagova-Mareckova M."/>
            <person name="Sedlacek I."/>
            <person name="Provaznik J."/>
            <person name="Kralova S."/>
            <person name="Pavlinic D."/>
            <person name="Benes V."/>
            <person name="Kopecky J."/>
        </authorList>
    </citation>
    <scope>NUCLEOTIDE SEQUENCE [LARGE SCALE GENOMIC DNA]</scope>
    <source>
        <strain evidence="1 2">15Tr583</strain>
    </source>
</reference>
<accession>A0A6P2C3U2</accession>
<dbReference type="InterPro" id="IPR035959">
    <property type="entry name" value="RutC-like_sf"/>
</dbReference>
<proteinExistence type="predicted"/>
<evidence type="ECO:0008006" key="3">
    <source>
        <dbReference type="Google" id="ProtNLM"/>
    </source>
</evidence>
<dbReference type="RefSeq" id="WP_145852868.1">
    <property type="nucleotide sequence ID" value="NZ_RPFW01000002.1"/>
</dbReference>
<dbReference type="Pfam" id="PF01042">
    <property type="entry name" value="Ribonuc_L-PSP"/>
    <property type="match status" value="1"/>
</dbReference>
<keyword evidence="2" id="KW-1185">Reference proteome</keyword>
<evidence type="ECO:0000313" key="1">
    <source>
        <dbReference type="EMBL" id="TVZ05165.1"/>
    </source>
</evidence>
<gene>
    <name evidence="1" type="ORF">EAS64_11250</name>
</gene>
<dbReference type="Proteomes" id="UP000460272">
    <property type="component" value="Unassembled WGS sequence"/>
</dbReference>
<dbReference type="SUPFAM" id="SSF55298">
    <property type="entry name" value="YjgF-like"/>
    <property type="match status" value="1"/>
</dbReference>
<protein>
    <recommendedName>
        <fullName evidence="3">RidA family protein</fullName>
    </recommendedName>
</protein>
<dbReference type="InterPro" id="IPR006175">
    <property type="entry name" value="YjgF/YER057c/UK114"/>
</dbReference>
<evidence type="ECO:0000313" key="2">
    <source>
        <dbReference type="Proteomes" id="UP000460272"/>
    </source>
</evidence>
<dbReference type="EMBL" id="RPFW01000002">
    <property type="protein sequence ID" value="TVZ05165.1"/>
    <property type="molecule type" value="Genomic_DNA"/>
</dbReference>
<sequence length="130" mass="13294">MTSTARYTDSSGWQQQAGYSRAVRRGPVITVSGTTATGPDGAALCPGDTLGQARICLERVLGAVAALGGTPDDVVRTVVYLAPDANWEEASQAHREALGDVAPANTMLYVAGLIGGDFLVEVEAMAVAAG</sequence>
<organism evidence="1 2">
    <name type="scientific">Trebonia kvetii</name>
    <dbReference type="NCBI Taxonomy" id="2480626"/>
    <lineage>
        <taxon>Bacteria</taxon>
        <taxon>Bacillati</taxon>
        <taxon>Actinomycetota</taxon>
        <taxon>Actinomycetes</taxon>
        <taxon>Streptosporangiales</taxon>
        <taxon>Treboniaceae</taxon>
        <taxon>Trebonia</taxon>
    </lineage>
</organism>
<dbReference type="Gene3D" id="3.30.1330.40">
    <property type="entry name" value="RutC-like"/>
    <property type="match status" value="1"/>
</dbReference>
<name>A0A6P2C3U2_9ACTN</name>
<dbReference type="PANTHER" id="PTHR43857">
    <property type="entry name" value="BLR7761 PROTEIN"/>
    <property type="match status" value="1"/>
</dbReference>
<dbReference type="PANTHER" id="PTHR43857:SF1">
    <property type="entry name" value="YJGH FAMILY PROTEIN"/>
    <property type="match status" value="1"/>
</dbReference>
<dbReference type="AlphaFoldDB" id="A0A6P2C3U2"/>